<organism evidence="1 2">
    <name type="scientific">Fusarium decemcellulare</name>
    <dbReference type="NCBI Taxonomy" id="57161"/>
    <lineage>
        <taxon>Eukaryota</taxon>
        <taxon>Fungi</taxon>
        <taxon>Dikarya</taxon>
        <taxon>Ascomycota</taxon>
        <taxon>Pezizomycotina</taxon>
        <taxon>Sordariomycetes</taxon>
        <taxon>Hypocreomycetidae</taxon>
        <taxon>Hypocreales</taxon>
        <taxon>Nectriaceae</taxon>
        <taxon>Fusarium</taxon>
        <taxon>Fusarium decemcellulare species complex</taxon>
    </lineage>
</organism>
<dbReference type="EMBL" id="JANRMS010000473">
    <property type="protein sequence ID" value="KAJ3539207.1"/>
    <property type="molecule type" value="Genomic_DNA"/>
</dbReference>
<reference evidence="1" key="1">
    <citation type="submission" date="2022-08" db="EMBL/GenBank/DDBJ databases">
        <title>Genome Sequence of Fusarium decemcellulare.</title>
        <authorList>
            <person name="Buettner E."/>
        </authorList>
    </citation>
    <scope>NUCLEOTIDE SEQUENCE</scope>
    <source>
        <strain evidence="1">Babe19</strain>
    </source>
</reference>
<name>A0ACC1SGH6_9HYPO</name>
<keyword evidence="2" id="KW-1185">Reference proteome</keyword>
<accession>A0ACC1SGH6</accession>
<proteinExistence type="predicted"/>
<gene>
    <name evidence="1" type="ORF">NM208_g5584</name>
</gene>
<protein>
    <submittedName>
        <fullName evidence="1">Uncharacterized protein</fullName>
    </submittedName>
</protein>
<evidence type="ECO:0000313" key="1">
    <source>
        <dbReference type="EMBL" id="KAJ3539207.1"/>
    </source>
</evidence>
<sequence length="415" mass="47589">MRVTSAFMLLFGLFIALVSAKAKLSDAWDIDASCDSRREQLDNSFSDLVEMVRKARMDLFRVQEPKLQRKTQSYLSDVNWDRIARNLAVIFGLKPPEDPTKNGFDPEEEHFNKVNYTIGRMYGGLVQGDAMPEGGFSTKLQNLNKKPLIMCGDRNWEFRRRRQGDKYERFRTVEQVFPELQGNAFEGAYIHEYRYLRGWAALQTPQICIGGVYGVTLQRHDLITFCDSAFEFPDEKSPVRDADQVTIGTKLDDDRFGFNTLTRVMLHEFAHYYGTVVPENYNGNADQLERGKLKDVPAVDKNGCKLWKDAKGGFTREKQNEDSQVVYTFQLVTNIARDQTGNEHAGQWRRDQKGRPDDWEEGERGDSGPHMATRTAETYAYFAILSYMDGWDWTSDGIARELPKVAESAGRPDDD</sequence>
<dbReference type="Proteomes" id="UP001148629">
    <property type="component" value="Unassembled WGS sequence"/>
</dbReference>
<comment type="caution">
    <text evidence="1">The sequence shown here is derived from an EMBL/GenBank/DDBJ whole genome shotgun (WGS) entry which is preliminary data.</text>
</comment>
<evidence type="ECO:0000313" key="2">
    <source>
        <dbReference type="Proteomes" id="UP001148629"/>
    </source>
</evidence>